<dbReference type="PANTHER" id="PTHR21349:SF0">
    <property type="entry name" value="LARGE RIBOSOMAL SUBUNIT PROTEIN BL21M"/>
    <property type="match status" value="1"/>
</dbReference>
<evidence type="ECO:0000256" key="5">
    <source>
        <dbReference type="ARBA" id="ARBA00023274"/>
    </source>
</evidence>
<keyword evidence="2 6" id="KW-0699">rRNA-binding</keyword>
<evidence type="ECO:0000256" key="6">
    <source>
        <dbReference type="HAMAP-Rule" id="MF_01363"/>
    </source>
</evidence>
<dbReference type="Pfam" id="PF00829">
    <property type="entry name" value="Ribosomal_L21p"/>
    <property type="match status" value="1"/>
</dbReference>
<dbReference type="InterPro" id="IPR018258">
    <property type="entry name" value="Ribosomal_bL21_CS"/>
</dbReference>
<proteinExistence type="inferred from homology"/>
<dbReference type="GO" id="GO:0005840">
    <property type="term" value="C:ribosome"/>
    <property type="evidence" value="ECO:0007669"/>
    <property type="project" value="UniProtKB-KW"/>
</dbReference>
<dbReference type="PROSITE" id="PS01169">
    <property type="entry name" value="RIBOSOMAL_L21"/>
    <property type="match status" value="1"/>
</dbReference>
<dbReference type="EMBL" id="QZKI01000071">
    <property type="protein sequence ID" value="RJP70340.1"/>
    <property type="molecule type" value="Genomic_DNA"/>
</dbReference>
<keyword evidence="4 6" id="KW-0689">Ribosomal protein</keyword>
<dbReference type="HAMAP" id="MF_01363">
    <property type="entry name" value="Ribosomal_bL21"/>
    <property type="match status" value="1"/>
</dbReference>
<evidence type="ECO:0000256" key="4">
    <source>
        <dbReference type="ARBA" id="ARBA00022980"/>
    </source>
</evidence>
<comment type="function">
    <text evidence="6 7">This protein binds to 23S rRNA in the presence of protein L20.</text>
</comment>
<evidence type="ECO:0000256" key="2">
    <source>
        <dbReference type="ARBA" id="ARBA00022730"/>
    </source>
</evidence>
<evidence type="ECO:0000313" key="10">
    <source>
        <dbReference type="Proteomes" id="UP000285961"/>
    </source>
</evidence>
<comment type="subunit">
    <text evidence="6">Part of the 50S ribosomal subunit. Contacts protein L20.</text>
</comment>
<dbReference type="GO" id="GO:1990904">
    <property type="term" value="C:ribonucleoprotein complex"/>
    <property type="evidence" value="ECO:0007669"/>
    <property type="project" value="UniProtKB-KW"/>
</dbReference>
<accession>A0A419EYV3</accession>
<gene>
    <name evidence="6 9" type="primary">rplU</name>
    <name evidence="9" type="ORF">C4532_09590</name>
</gene>
<dbReference type="InterPro" id="IPR028909">
    <property type="entry name" value="bL21-like"/>
</dbReference>
<dbReference type="GO" id="GO:0003735">
    <property type="term" value="F:structural constituent of ribosome"/>
    <property type="evidence" value="ECO:0007669"/>
    <property type="project" value="InterPro"/>
</dbReference>
<feature type="region of interest" description="Disordered" evidence="8">
    <location>
        <begin position="83"/>
        <end position="103"/>
    </location>
</feature>
<protein>
    <recommendedName>
        <fullName evidence="6">Large ribosomal subunit protein bL21</fullName>
    </recommendedName>
</protein>
<dbReference type="GO" id="GO:0019843">
    <property type="term" value="F:rRNA binding"/>
    <property type="evidence" value="ECO:0007669"/>
    <property type="project" value="UniProtKB-UniRule"/>
</dbReference>
<dbReference type="NCBIfam" id="TIGR00061">
    <property type="entry name" value="L21"/>
    <property type="match status" value="1"/>
</dbReference>
<feature type="compositionally biased region" description="Basic residues" evidence="8">
    <location>
        <begin position="83"/>
        <end position="93"/>
    </location>
</feature>
<evidence type="ECO:0000256" key="3">
    <source>
        <dbReference type="ARBA" id="ARBA00022884"/>
    </source>
</evidence>
<dbReference type="InterPro" id="IPR001787">
    <property type="entry name" value="Ribosomal_bL21"/>
</dbReference>
<evidence type="ECO:0000313" key="9">
    <source>
        <dbReference type="EMBL" id="RJP70340.1"/>
    </source>
</evidence>
<comment type="caution">
    <text evidence="9">The sequence shown here is derived from an EMBL/GenBank/DDBJ whole genome shotgun (WGS) entry which is preliminary data.</text>
</comment>
<name>A0A419EYV3_9BACT</name>
<comment type="similarity">
    <text evidence="1 6 7">Belongs to the bacterial ribosomal protein bL21 family.</text>
</comment>
<evidence type="ECO:0000256" key="7">
    <source>
        <dbReference type="RuleBase" id="RU000562"/>
    </source>
</evidence>
<evidence type="ECO:0000256" key="8">
    <source>
        <dbReference type="SAM" id="MobiDB-lite"/>
    </source>
</evidence>
<organism evidence="9 10">
    <name type="scientific">Candidatus Abyssobacteria bacterium SURF_17</name>
    <dbReference type="NCBI Taxonomy" id="2093361"/>
    <lineage>
        <taxon>Bacteria</taxon>
        <taxon>Pseudomonadati</taxon>
        <taxon>Candidatus Hydrogenedentota</taxon>
        <taxon>Candidatus Abyssobacteria</taxon>
    </lineage>
</organism>
<dbReference type="PANTHER" id="PTHR21349">
    <property type="entry name" value="50S RIBOSOMAL PROTEIN L21"/>
    <property type="match status" value="1"/>
</dbReference>
<dbReference type="AlphaFoldDB" id="A0A419EYV3"/>
<keyword evidence="3 6" id="KW-0694">RNA-binding</keyword>
<dbReference type="SUPFAM" id="SSF141091">
    <property type="entry name" value="L21p-like"/>
    <property type="match status" value="1"/>
</dbReference>
<sequence>MYAIIKTGGKQYKVAEGDTIKVEKLKAEVGETVTFDDVKLLEKDGTAVVDPKQLEAVKVEGTVLALEKNKKIIVMKFKRRKGYKRKQGHRQRQTKLQITKIHA</sequence>
<evidence type="ECO:0000256" key="1">
    <source>
        <dbReference type="ARBA" id="ARBA00008563"/>
    </source>
</evidence>
<dbReference type="InterPro" id="IPR036164">
    <property type="entry name" value="bL21-like_sf"/>
</dbReference>
<dbReference type="Proteomes" id="UP000285961">
    <property type="component" value="Unassembled WGS sequence"/>
</dbReference>
<keyword evidence="5 6" id="KW-0687">Ribonucleoprotein</keyword>
<dbReference type="GO" id="GO:0006412">
    <property type="term" value="P:translation"/>
    <property type="evidence" value="ECO:0007669"/>
    <property type="project" value="UniProtKB-UniRule"/>
</dbReference>
<dbReference type="GO" id="GO:0005737">
    <property type="term" value="C:cytoplasm"/>
    <property type="evidence" value="ECO:0007669"/>
    <property type="project" value="UniProtKB-ARBA"/>
</dbReference>
<reference evidence="9 10" key="1">
    <citation type="journal article" date="2017" name="ISME J.">
        <title>Energy and carbon metabolisms in a deep terrestrial subsurface fluid microbial community.</title>
        <authorList>
            <person name="Momper L."/>
            <person name="Jungbluth S.P."/>
            <person name="Lee M.D."/>
            <person name="Amend J.P."/>
        </authorList>
    </citation>
    <scope>NUCLEOTIDE SEQUENCE [LARGE SCALE GENOMIC DNA]</scope>
    <source>
        <strain evidence="9">SURF_17</strain>
    </source>
</reference>